<dbReference type="GO" id="GO:0005524">
    <property type="term" value="F:ATP binding"/>
    <property type="evidence" value="ECO:0007669"/>
    <property type="project" value="UniProtKB-UniRule"/>
</dbReference>
<evidence type="ECO:0000256" key="5">
    <source>
        <dbReference type="ARBA" id="ARBA00022695"/>
    </source>
</evidence>
<dbReference type="RefSeq" id="WP_100289811.1">
    <property type="nucleotide sequence ID" value="NZ_PHHA01000038.1"/>
</dbReference>
<keyword evidence="2 9" id="KW-0963">Cytoplasm</keyword>
<accession>A0A2M8RZN5</accession>
<organism evidence="11 12">
    <name type="scientific">Conservatibacter flavescens</name>
    <dbReference type="NCBI Taxonomy" id="28161"/>
    <lineage>
        <taxon>Bacteria</taxon>
        <taxon>Pseudomonadati</taxon>
        <taxon>Pseudomonadota</taxon>
        <taxon>Gammaproteobacteria</taxon>
        <taxon>Pasteurellales</taxon>
        <taxon>Pasteurellaceae</taxon>
        <taxon>Conservatibacter</taxon>
    </lineage>
</organism>
<dbReference type="InterPro" id="IPR006070">
    <property type="entry name" value="Sua5-like_dom"/>
</dbReference>
<evidence type="ECO:0000313" key="12">
    <source>
        <dbReference type="Proteomes" id="UP000229329"/>
    </source>
</evidence>
<dbReference type="InterPro" id="IPR023535">
    <property type="entry name" value="TC-AMP_synthase"/>
</dbReference>
<dbReference type="Gene3D" id="3.90.870.10">
    <property type="entry name" value="DHBP synthase"/>
    <property type="match status" value="1"/>
</dbReference>
<dbReference type="InterPro" id="IPR050156">
    <property type="entry name" value="TC-AMP_synthase_SUA5"/>
</dbReference>
<dbReference type="FunFam" id="3.90.870.10:FF:000004">
    <property type="entry name" value="Threonylcarbamoyl-AMP synthase"/>
    <property type="match status" value="1"/>
</dbReference>
<comment type="function">
    <text evidence="9">Required for the formation of a threonylcarbamoyl group on adenosine at position 37 (t(6)A37) in tRNAs that read codons beginning with adenine. Catalyzes the conversion of L-threonine, HCO(3)(-)/CO(2) and ATP to give threonylcarbamoyl-AMP (TC-AMP) as the acyladenylate intermediate, with the release of diphosphate.</text>
</comment>
<dbReference type="PANTHER" id="PTHR17490">
    <property type="entry name" value="SUA5"/>
    <property type="match status" value="1"/>
</dbReference>
<evidence type="ECO:0000256" key="7">
    <source>
        <dbReference type="ARBA" id="ARBA00022840"/>
    </source>
</evidence>
<evidence type="ECO:0000313" key="11">
    <source>
        <dbReference type="EMBL" id="PJG84336.1"/>
    </source>
</evidence>
<evidence type="ECO:0000259" key="10">
    <source>
        <dbReference type="PROSITE" id="PS51163"/>
    </source>
</evidence>
<reference evidence="11 12" key="1">
    <citation type="submission" date="2017-11" db="EMBL/GenBank/DDBJ databases">
        <title>Reclassification of Bisgaard taxon 7 as Conservatibacter flavescens gen. nov., sp. nov.</title>
        <authorList>
            <person name="Christensen H."/>
        </authorList>
    </citation>
    <scope>NUCLEOTIDE SEQUENCE [LARGE SCALE GENOMIC DNA]</scope>
    <source>
        <strain evidence="11 12">7_4</strain>
    </source>
</reference>
<evidence type="ECO:0000256" key="1">
    <source>
        <dbReference type="ARBA" id="ARBA00004496"/>
    </source>
</evidence>
<keyword evidence="4 9" id="KW-0819">tRNA processing</keyword>
<dbReference type="GO" id="GO:0005737">
    <property type="term" value="C:cytoplasm"/>
    <property type="evidence" value="ECO:0007669"/>
    <property type="project" value="UniProtKB-SubCell"/>
</dbReference>
<proteinExistence type="inferred from homology"/>
<keyword evidence="3 9" id="KW-0808">Transferase</keyword>
<dbReference type="EMBL" id="PHHA01000038">
    <property type="protein sequence ID" value="PJG84336.1"/>
    <property type="molecule type" value="Genomic_DNA"/>
</dbReference>
<dbReference type="Pfam" id="PF01300">
    <property type="entry name" value="Sua5_yciO_yrdC"/>
    <property type="match status" value="1"/>
</dbReference>
<feature type="domain" description="YrdC-like" evidence="10">
    <location>
        <begin position="1"/>
        <end position="183"/>
    </location>
</feature>
<dbReference type="GO" id="GO:0000049">
    <property type="term" value="F:tRNA binding"/>
    <property type="evidence" value="ECO:0007669"/>
    <property type="project" value="TreeGrafter"/>
</dbReference>
<keyword evidence="5 9" id="KW-0548">Nucleotidyltransferase</keyword>
<dbReference type="HAMAP" id="MF_01852">
    <property type="entry name" value="TsaC"/>
    <property type="match status" value="1"/>
</dbReference>
<evidence type="ECO:0000256" key="6">
    <source>
        <dbReference type="ARBA" id="ARBA00022741"/>
    </source>
</evidence>
<evidence type="ECO:0000256" key="4">
    <source>
        <dbReference type="ARBA" id="ARBA00022694"/>
    </source>
</evidence>
<gene>
    <name evidence="9" type="primary">tsaC</name>
    <name evidence="11" type="ORF">CVP05_12055</name>
</gene>
<keyword evidence="7 9" id="KW-0067">ATP-binding</keyword>
<dbReference type="InterPro" id="IPR017945">
    <property type="entry name" value="DHBP_synth_RibB-like_a/b_dom"/>
</dbReference>
<dbReference type="PROSITE" id="PS51163">
    <property type="entry name" value="YRDC"/>
    <property type="match status" value="1"/>
</dbReference>
<dbReference type="AlphaFoldDB" id="A0A2M8RZN5"/>
<comment type="caution">
    <text evidence="11">The sequence shown here is derived from an EMBL/GenBank/DDBJ whole genome shotgun (WGS) entry which is preliminary data.</text>
</comment>
<comment type="subcellular location">
    <subcellularLocation>
        <location evidence="1 9">Cytoplasm</location>
    </subcellularLocation>
</comment>
<sequence length="183" mass="20324">MNITQIANRLQQEQVVAYPTEAVFGLGCNPMSESAVNKLLFLKQRPIEKGLILIAPEIQFLQPFIRSTKLDEKIWQKLTALYDRPITWIVPAAPNTPKWLTGQFEGIAIRLCSHPAVQQLCHQTGFALTSTSANLTGLTPCKTAAEVRSQFGEDFPVLDAPVGNAQKPSEIRDIFTDHIIRNG</sequence>
<name>A0A2M8RZN5_9PAST</name>
<evidence type="ECO:0000256" key="9">
    <source>
        <dbReference type="HAMAP-Rule" id="MF_01852"/>
    </source>
</evidence>
<evidence type="ECO:0000256" key="8">
    <source>
        <dbReference type="ARBA" id="ARBA00048366"/>
    </source>
</evidence>
<dbReference type="OrthoDB" id="9814580at2"/>
<dbReference type="EC" id="2.7.7.87" evidence="9"/>
<keyword evidence="6 9" id="KW-0547">Nucleotide-binding</keyword>
<dbReference type="SUPFAM" id="SSF55821">
    <property type="entry name" value="YrdC/RibB"/>
    <property type="match status" value="1"/>
</dbReference>
<dbReference type="GO" id="GO:0003725">
    <property type="term" value="F:double-stranded RNA binding"/>
    <property type="evidence" value="ECO:0007669"/>
    <property type="project" value="InterPro"/>
</dbReference>
<keyword evidence="12" id="KW-1185">Reference proteome</keyword>
<comment type="catalytic activity">
    <reaction evidence="8 9">
        <text>L-threonine + hydrogencarbonate + ATP = L-threonylcarbamoyladenylate + diphosphate + H2O</text>
        <dbReference type="Rhea" id="RHEA:36407"/>
        <dbReference type="ChEBI" id="CHEBI:15377"/>
        <dbReference type="ChEBI" id="CHEBI:17544"/>
        <dbReference type="ChEBI" id="CHEBI:30616"/>
        <dbReference type="ChEBI" id="CHEBI:33019"/>
        <dbReference type="ChEBI" id="CHEBI:57926"/>
        <dbReference type="ChEBI" id="CHEBI:73682"/>
        <dbReference type="EC" id="2.7.7.87"/>
    </reaction>
</comment>
<protein>
    <recommendedName>
        <fullName evidence="9">Threonylcarbamoyl-AMP synthase</fullName>
        <shortName evidence="9">TC-AMP synthase</shortName>
        <ecNumber evidence="9">2.7.7.87</ecNumber>
    </recommendedName>
    <alternativeName>
        <fullName evidence="9">L-threonylcarbamoyladenylate synthase</fullName>
    </alternativeName>
    <alternativeName>
        <fullName evidence="9">t(6)A37 threonylcarbamoyladenosine biosynthesis protein TsaC</fullName>
    </alternativeName>
    <alternativeName>
        <fullName evidence="9">tRNA threonylcarbamoyladenosine biosynthesis protein TsaC</fullName>
    </alternativeName>
</protein>
<dbReference type="GO" id="GO:0006450">
    <property type="term" value="P:regulation of translational fidelity"/>
    <property type="evidence" value="ECO:0007669"/>
    <property type="project" value="TreeGrafter"/>
</dbReference>
<evidence type="ECO:0000256" key="2">
    <source>
        <dbReference type="ARBA" id="ARBA00022490"/>
    </source>
</evidence>
<comment type="similarity">
    <text evidence="9">Belongs to the SUA5 family. TsaC subfamily.</text>
</comment>
<dbReference type="PANTHER" id="PTHR17490:SF18">
    <property type="entry name" value="THREONYLCARBAMOYL-AMP SYNTHASE"/>
    <property type="match status" value="1"/>
</dbReference>
<dbReference type="GO" id="GO:0002949">
    <property type="term" value="P:tRNA threonylcarbamoyladenosine modification"/>
    <property type="evidence" value="ECO:0007669"/>
    <property type="project" value="UniProtKB-UniRule"/>
</dbReference>
<evidence type="ECO:0000256" key="3">
    <source>
        <dbReference type="ARBA" id="ARBA00022679"/>
    </source>
</evidence>
<dbReference type="Proteomes" id="UP000229329">
    <property type="component" value="Unassembled WGS sequence"/>
</dbReference>
<dbReference type="GO" id="GO:0061710">
    <property type="term" value="F:L-threonylcarbamoyladenylate synthase"/>
    <property type="evidence" value="ECO:0007669"/>
    <property type="project" value="UniProtKB-EC"/>
</dbReference>